<dbReference type="EMBL" id="BMKU01000017">
    <property type="protein sequence ID" value="GGH09566.1"/>
    <property type="molecule type" value="Genomic_DNA"/>
</dbReference>
<dbReference type="PANTHER" id="PTHR35563:SF2">
    <property type="entry name" value="BARREL METAL-DEPENDENT HYDROLASE, PUTATIVE (AFU_ORTHOLOGUE AFUA_1G16240)-RELATED"/>
    <property type="match status" value="1"/>
</dbReference>
<keyword evidence="3" id="KW-1185">Reference proteome</keyword>
<dbReference type="Proteomes" id="UP000596938">
    <property type="component" value="Unassembled WGS sequence"/>
</dbReference>
<dbReference type="InterPro" id="IPR052358">
    <property type="entry name" value="Aro_Compnd_Degr_Hydrolases"/>
</dbReference>
<name>A0ABQ1Y1X8_9MICC</name>
<sequence>MNELPAAWIDTHAHIFEPGLPTVAGARYVPTYAAPLSRYLAVLAANGVARGVLVQPSFLGSDNSYLLAALASAPAALRGVVVVSPDRVDADLSPSRVRDLDAAGVRGVRLNLIGQPLPDLYLPEWEAAGQSMARHGWHLEVQASGTQWSALAAALSNWPSKIVIDHLGLPHAQNPGAIHAVLQLFSQAHVWVKVSGPYRSSPQEAADMFARLVRNGSTDRLVFGSDWPFTRHEDQAYGSILEWGRTLAGEELFDRMMTTNAQTLFGWADPTTCRRAEPALQGPRD</sequence>
<organism evidence="2 3">
    <name type="scientific">Pseudarthrobacter polychromogenes</name>
    <dbReference type="NCBI Taxonomy" id="1676"/>
    <lineage>
        <taxon>Bacteria</taxon>
        <taxon>Bacillati</taxon>
        <taxon>Actinomycetota</taxon>
        <taxon>Actinomycetes</taxon>
        <taxon>Micrococcales</taxon>
        <taxon>Micrococcaceae</taxon>
        <taxon>Pseudarthrobacter</taxon>
    </lineage>
</organism>
<dbReference type="Pfam" id="PF04909">
    <property type="entry name" value="Amidohydro_2"/>
    <property type="match status" value="1"/>
</dbReference>
<evidence type="ECO:0000313" key="3">
    <source>
        <dbReference type="Proteomes" id="UP000596938"/>
    </source>
</evidence>
<comment type="caution">
    <text evidence="2">The sequence shown here is derived from an EMBL/GenBank/DDBJ whole genome shotgun (WGS) entry which is preliminary data.</text>
</comment>
<dbReference type="GO" id="GO:0016787">
    <property type="term" value="F:hydrolase activity"/>
    <property type="evidence" value="ECO:0007669"/>
    <property type="project" value="UniProtKB-KW"/>
</dbReference>
<evidence type="ECO:0000259" key="1">
    <source>
        <dbReference type="Pfam" id="PF04909"/>
    </source>
</evidence>
<dbReference type="Gene3D" id="3.20.20.140">
    <property type="entry name" value="Metal-dependent hydrolases"/>
    <property type="match status" value="1"/>
</dbReference>
<dbReference type="RefSeq" id="WP_188813554.1">
    <property type="nucleotide sequence ID" value="NZ_BAAAWV010000001.1"/>
</dbReference>
<evidence type="ECO:0000313" key="2">
    <source>
        <dbReference type="EMBL" id="GGH09566.1"/>
    </source>
</evidence>
<feature type="domain" description="Amidohydrolase-related" evidence="1">
    <location>
        <begin position="9"/>
        <end position="266"/>
    </location>
</feature>
<dbReference type="InterPro" id="IPR006680">
    <property type="entry name" value="Amidohydro-rel"/>
</dbReference>
<dbReference type="SUPFAM" id="SSF51556">
    <property type="entry name" value="Metallo-dependent hydrolases"/>
    <property type="match status" value="1"/>
</dbReference>
<accession>A0ABQ1Y1X8</accession>
<keyword evidence="2" id="KW-0378">Hydrolase</keyword>
<proteinExistence type="predicted"/>
<protein>
    <submittedName>
        <fullName evidence="2">Hydrolase</fullName>
    </submittedName>
</protein>
<dbReference type="PANTHER" id="PTHR35563">
    <property type="entry name" value="BARREL METAL-DEPENDENT HYDROLASE, PUTATIVE (AFU_ORTHOLOGUE AFUA_1G16240)-RELATED"/>
    <property type="match status" value="1"/>
</dbReference>
<dbReference type="InterPro" id="IPR032466">
    <property type="entry name" value="Metal_Hydrolase"/>
</dbReference>
<gene>
    <name evidence="2" type="ORF">GCM10011577_37950</name>
</gene>
<reference evidence="3" key="1">
    <citation type="journal article" date="2019" name="Int. J. Syst. Evol. Microbiol.">
        <title>The Global Catalogue of Microorganisms (GCM) 10K type strain sequencing project: providing services to taxonomists for standard genome sequencing and annotation.</title>
        <authorList>
            <consortium name="The Broad Institute Genomics Platform"/>
            <consortium name="The Broad Institute Genome Sequencing Center for Infectious Disease"/>
            <person name="Wu L."/>
            <person name="Ma J."/>
        </authorList>
    </citation>
    <scope>NUCLEOTIDE SEQUENCE [LARGE SCALE GENOMIC DNA]</scope>
    <source>
        <strain evidence="3">CGMCC 1.1927</strain>
    </source>
</reference>